<dbReference type="InterPro" id="IPR050138">
    <property type="entry name" value="DHOase/Allantoinase_Hydrolase"/>
</dbReference>
<accession>A0A518IBX1</accession>
<name>A0A518IBX1_9PLAN</name>
<organism evidence="2 3">
    <name type="scientific">Gimesia fumaroli</name>
    <dbReference type="NCBI Taxonomy" id="2527976"/>
    <lineage>
        <taxon>Bacteria</taxon>
        <taxon>Pseudomonadati</taxon>
        <taxon>Planctomycetota</taxon>
        <taxon>Planctomycetia</taxon>
        <taxon>Planctomycetales</taxon>
        <taxon>Planctomycetaceae</taxon>
        <taxon>Gimesia</taxon>
    </lineage>
</organism>
<feature type="domain" description="Amidohydrolase-related" evidence="1">
    <location>
        <begin position="238"/>
        <end position="407"/>
    </location>
</feature>
<keyword evidence="2" id="KW-0378">Hydrolase</keyword>
<dbReference type="AlphaFoldDB" id="A0A518IBX1"/>
<keyword evidence="3" id="KW-1185">Reference proteome</keyword>
<protein>
    <submittedName>
        <fullName evidence="2">Dihydroorotase</fullName>
        <ecNumber evidence="2">3.5.2.3</ecNumber>
    </submittedName>
</protein>
<dbReference type="GO" id="GO:0006145">
    <property type="term" value="P:purine nucleobase catabolic process"/>
    <property type="evidence" value="ECO:0007669"/>
    <property type="project" value="TreeGrafter"/>
</dbReference>
<sequence>MIIQGTLVSSSGTFKSQIRVDGNYIVEVGPNLGQADITFSDDCLIFAGMGDIHIHARDDVSESQTYKEDFCTAGAAAINGGVVHVADMPNNPVPPITDESYHEKARHLAKRNPPIHFTLYAGIGPGTRPLSFAVPYKAYMGPSVGDLFFKTLEQLDETLSHYRGCNVSFHCEDPILLDEHANAATHEAKRPAECEISATRFALQMIEKYDLKGKLCHYSVGEGLPLIREARSRGVRVTCEVTPHHLYFDQSDLTDENRGKMQMNPPLRTISDRQAMLAALREGTLDYLATDHAPHTLEENEQGISGQPHLDTFGAFVTWLILDQKFTPEQAALFCSENPGDFVNPYTSPKKFGKIEPGYTASLTVLNLNQPVTIKREDLKTKCGWSPFEGITFPGSVEAVFIEGRKVR</sequence>
<dbReference type="GO" id="GO:0005737">
    <property type="term" value="C:cytoplasm"/>
    <property type="evidence" value="ECO:0007669"/>
    <property type="project" value="TreeGrafter"/>
</dbReference>
<evidence type="ECO:0000259" key="1">
    <source>
        <dbReference type="Pfam" id="PF01979"/>
    </source>
</evidence>
<gene>
    <name evidence="2" type="primary">pyrC_2</name>
    <name evidence="2" type="ORF">Enr17x_26320</name>
</gene>
<dbReference type="GO" id="GO:0004151">
    <property type="term" value="F:dihydroorotase activity"/>
    <property type="evidence" value="ECO:0007669"/>
    <property type="project" value="UniProtKB-EC"/>
</dbReference>
<dbReference type="SUPFAM" id="SSF51338">
    <property type="entry name" value="Composite domain of metallo-dependent hydrolases"/>
    <property type="match status" value="1"/>
</dbReference>
<dbReference type="EC" id="3.5.2.3" evidence="2"/>
<dbReference type="GO" id="GO:0004038">
    <property type="term" value="F:allantoinase activity"/>
    <property type="evidence" value="ECO:0007669"/>
    <property type="project" value="TreeGrafter"/>
</dbReference>
<dbReference type="EMBL" id="CP037452">
    <property type="protein sequence ID" value="QDV50591.1"/>
    <property type="molecule type" value="Genomic_DNA"/>
</dbReference>
<dbReference type="Proteomes" id="UP000318313">
    <property type="component" value="Chromosome"/>
</dbReference>
<dbReference type="OrthoDB" id="9765462at2"/>
<dbReference type="RefSeq" id="WP_145309210.1">
    <property type="nucleotide sequence ID" value="NZ_CP037452.1"/>
</dbReference>
<dbReference type="PANTHER" id="PTHR43668:SF4">
    <property type="entry name" value="ALLANTOINASE"/>
    <property type="match status" value="1"/>
</dbReference>
<dbReference type="Pfam" id="PF01979">
    <property type="entry name" value="Amidohydro_1"/>
    <property type="match status" value="1"/>
</dbReference>
<dbReference type="PANTHER" id="PTHR43668">
    <property type="entry name" value="ALLANTOINASE"/>
    <property type="match status" value="1"/>
</dbReference>
<reference evidence="2 3" key="1">
    <citation type="submission" date="2019-03" db="EMBL/GenBank/DDBJ databases">
        <title>Deep-cultivation of Planctomycetes and their phenomic and genomic characterization uncovers novel biology.</title>
        <authorList>
            <person name="Wiegand S."/>
            <person name="Jogler M."/>
            <person name="Boedeker C."/>
            <person name="Pinto D."/>
            <person name="Vollmers J."/>
            <person name="Rivas-Marin E."/>
            <person name="Kohn T."/>
            <person name="Peeters S.H."/>
            <person name="Heuer A."/>
            <person name="Rast P."/>
            <person name="Oberbeckmann S."/>
            <person name="Bunk B."/>
            <person name="Jeske O."/>
            <person name="Meyerdierks A."/>
            <person name="Storesund J.E."/>
            <person name="Kallscheuer N."/>
            <person name="Luecker S."/>
            <person name="Lage O.M."/>
            <person name="Pohl T."/>
            <person name="Merkel B.J."/>
            <person name="Hornburger P."/>
            <person name="Mueller R.-W."/>
            <person name="Bruemmer F."/>
            <person name="Labrenz M."/>
            <person name="Spormann A.M."/>
            <person name="Op den Camp H."/>
            <person name="Overmann J."/>
            <person name="Amann R."/>
            <person name="Jetten M.S.M."/>
            <person name="Mascher T."/>
            <person name="Medema M.H."/>
            <person name="Devos D.P."/>
            <person name="Kaster A.-K."/>
            <person name="Ovreas L."/>
            <person name="Rohde M."/>
            <person name="Galperin M.Y."/>
            <person name="Jogler C."/>
        </authorList>
    </citation>
    <scope>NUCLEOTIDE SEQUENCE [LARGE SCALE GENOMIC DNA]</scope>
    <source>
        <strain evidence="2 3">Enr17</strain>
    </source>
</reference>
<dbReference type="KEGG" id="gfm:Enr17x_26320"/>
<evidence type="ECO:0000313" key="2">
    <source>
        <dbReference type="EMBL" id="QDV50591.1"/>
    </source>
</evidence>
<dbReference type="InterPro" id="IPR032466">
    <property type="entry name" value="Metal_Hydrolase"/>
</dbReference>
<dbReference type="InterPro" id="IPR011059">
    <property type="entry name" value="Metal-dep_hydrolase_composite"/>
</dbReference>
<proteinExistence type="predicted"/>
<dbReference type="InterPro" id="IPR006680">
    <property type="entry name" value="Amidohydro-rel"/>
</dbReference>
<dbReference type="SUPFAM" id="SSF51556">
    <property type="entry name" value="Metallo-dependent hydrolases"/>
    <property type="match status" value="1"/>
</dbReference>
<dbReference type="Gene3D" id="3.20.20.140">
    <property type="entry name" value="Metal-dependent hydrolases"/>
    <property type="match status" value="1"/>
</dbReference>
<evidence type="ECO:0000313" key="3">
    <source>
        <dbReference type="Proteomes" id="UP000318313"/>
    </source>
</evidence>